<evidence type="ECO:0000313" key="10">
    <source>
        <dbReference type="Proteomes" id="UP000565745"/>
    </source>
</evidence>
<comment type="similarity">
    <text evidence="2">Belongs to the class-I pyridoxal-phosphate-dependent aminotransferase family.</text>
</comment>
<evidence type="ECO:0000256" key="6">
    <source>
        <dbReference type="ARBA" id="ARBA00022898"/>
    </source>
</evidence>
<dbReference type="PANTHER" id="PTHR46383:SF1">
    <property type="entry name" value="ASPARTATE AMINOTRANSFERASE"/>
    <property type="match status" value="1"/>
</dbReference>
<accession>A0A7W6M7X2</accession>
<evidence type="ECO:0000256" key="3">
    <source>
        <dbReference type="ARBA" id="ARBA00012753"/>
    </source>
</evidence>
<evidence type="ECO:0000313" key="9">
    <source>
        <dbReference type="EMBL" id="MBB4174071.1"/>
    </source>
</evidence>
<keyword evidence="6" id="KW-0663">Pyridoxal phosphate</keyword>
<dbReference type="GO" id="GO:0004069">
    <property type="term" value="F:L-aspartate:2-oxoglutarate aminotransferase activity"/>
    <property type="evidence" value="ECO:0007669"/>
    <property type="project" value="UniProtKB-EC"/>
</dbReference>
<dbReference type="Pfam" id="PF00155">
    <property type="entry name" value="Aminotran_1_2"/>
    <property type="match status" value="1"/>
</dbReference>
<name>A0A7W6M7X2_9RHOB</name>
<dbReference type="InterPro" id="IPR015424">
    <property type="entry name" value="PyrdxlP-dep_Trfase"/>
</dbReference>
<dbReference type="EC" id="2.6.1.1" evidence="3"/>
<keyword evidence="5 9" id="KW-0808">Transferase</keyword>
<comment type="caution">
    <text evidence="9">The sequence shown here is derived from an EMBL/GenBank/DDBJ whole genome shotgun (WGS) entry which is preliminary data.</text>
</comment>
<gene>
    <name evidence="9" type="ORF">GGR93_001844</name>
</gene>
<dbReference type="SUPFAM" id="SSF53383">
    <property type="entry name" value="PLP-dependent transferases"/>
    <property type="match status" value="1"/>
</dbReference>
<dbReference type="AlphaFoldDB" id="A0A7W6M7X2"/>
<organism evidence="9 10">
    <name type="scientific">Sulfitobacter noctilucicola</name>
    <dbReference type="NCBI Taxonomy" id="1342301"/>
    <lineage>
        <taxon>Bacteria</taxon>
        <taxon>Pseudomonadati</taxon>
        <taxon>Pseudomonadota</taxon>
        <taxon>Alphaproteobacteria</taxon>
        <taxon>Rhodobacterales</taxon>
        <taxon>Roseobacteraceae</taxon>
        <taxon>Sulfitobacter</taxon>
    </lineage>
</organism>
<proteinExistence type="inferred from homology"/>
<dbReference type="CDD" id="cd00609">
    <property type="entry name" value="AAT_like"/>
    <property type="match status" value="1"/>
</dbReference>
<comment type="catalytic activity">
    <reaction evidence="7">
        <text>L-aspartate + 2-oxoglutarate = oxaloacetate + L-glutamate</text>
        <dbReference type="Rhea" id="RHEA:21824"/>
        <dbReference type="ChEBI" id="CHEBI:16452"/>
        <dbReference type="ChEBI" id="CHEBI:16810"/>
        <dbReference type="ChEBI" id="CHEBI:29985"/>
        <dbReference type="ChEBI" id="CHEBI:29991"/>
        <dbReference type="EC" id="2.6.1.1"/>
    </reaction>
</comment>
<dbReference type="EMBL" id="JACIFU010000002">
    <property type="protein sequence ID" value="MBB4174071.1"/>
    <property type="molecule type" value="Genomic_DNA"/>
</dbReference>
<comment type="cofactor">
    <cofactor evidence="1">
        <name>pyridoxal 5'-phosphate</name>
        <dbReference type="ChEBI" id="CHEBI:597326"/>
    </cofactor>
</comment>
<dbReference type="GO" id="GO:0006520">
    <property type="term" value="P:amino acid metabolic process"/>
    <property type="evidence" value="ECO:0007669"/>
    <property type="project" value="InterPro"/>
</dbReference>
<evidence type="ECO:0000256" key="1">
    <source>
        <dbReference type="ARBA" id="ARBA00001933"/>
    </source>
</evidence>
<keyword evidence="10" id="KW-1185">Reference proteome</keyword>
<dbReference type="Proteomes" id="UP000565745">
    <property type="component" value="Unassembled WGS sequence"/>
</dbReference>
<reference evidence="9 10" key="1">
    <citation type="submission" date="2020-08" db="EMBL/GenBank/DDBJ databases">
        <title>Genomic Encyclopedia of Type Strains, Phase IV (KMG-IV): sequencing the most valuable type-strain genomes for metagenomic binning, comparative biology and taxonomic classification.</title>
        <authorList>
            <person name="Goeker M."/>
        </authorList>
    </citation>
    <scope>NUCLEOTIDE SEQUENCE [LARGE SCALE GENOMIC DNA]</scope>
    <source>
        <strain evidence="9 10">DSM 101015</strain>
    </source>
</reference>
<dbReference type="Gene3D" id="3.40.640.10">
    <property type="entry name" value="Type I PLP-dependent aspartate aminotransferase-like (Major domain)"/>
    <property type="match status" value="1"/>
</dbReference>
<dbReference type="OrthoDB" id="9766084at2"/>
<dbReference type="RefSeq" id="WP_025057116.1">
    <property type="nucleotide sequence ID" value="NZ_JACIFU010000002.1"/>
</dbReference>
<dbReference type="InterPro" id="IPR050596">
    <property type="entry name" value="AspAT/PAT-like"/>
</dbReference>
<keyword evidence="4 9" id="KW-0032">Aminotransferase</keyword>
<dbReference type="PANTHER" id="PTHR46383">
    <property type="entry name" value="ASPARTATE AMINOTRANSFERASE"/>
    <property type="match status" value="1"/>
</dbReference>
<dbReference type="InterPro" id="IPR015421">
    <property type="entry name" value="PyrdxlP-dep_Trfase_major"/>
</dbReference>
<evidence type="ECO:0000256" key="2">
    <source>
        <dbReference type="ARBA" id="ARBA00007441"/>
    </source>
</evidence>
<feature type="domain" description="Aminotransferase class I/classII large" evidence="8">
    <location>
        <begin position="32"/>
        <end position="386"/>
    </location>
</feature>
<evidence type="ECO:0000256" key="7">
    <source>
        <dbReference type="ARBA" id="ARBA00049185"/>
    </source>
</evidence>
<dbReference type="InterPro" id="IPR004839">
    <property type="entry name" value="Aminotransferase_I/II_large"/>
</dbReference>
<evidence type="ECO:0000256" key="5">
    <source>
        <dbReference type="ARBA" id="ARBA00022679"/>
    </source>
</evidence>
<dbReference type="GO" id="GO:0030170">
    <property type="term" value="F:pyridoxal phosphate binding"/>
    <property type="evidence" value="ECO:0007669"/>
    <property type="project" value="InterPro"/>
</dbReference>
<protein>
    <recommendedName>
        <fullName evidence="3">aspartate transaminase</fullName>
        <ecNumber evidence="3">2.6.1.1</ecNumber>
    </recommendedName>
</protein>
<evidence type="ECO:0000256" key="4">
    <source>
        <dbReference type="ARBA" id="ARBA00022576"/>
    </source>
</evidence>
<sequence length="392" mass="42621">MILSRTAATFPPPVMEARRWLDGVTHPADRPLMNVSQAAPVDPPPQALRQAMADAALTHDDAHLYGPVLGMQTLREELASRTAAHYGGTVTADQVGITSGCNQAFAAAIAMLCGEGDEVILPTPWYFNHKMWLDMSGVQSVALPVEADMLPDPDRAAALITDRTRAIALVTPNNPTGAEYPDSLVQALFDLARSRGIALILDETYRDFDSRSGPPHALFQDPDWHDTLIHLYSFSKAYRLTGHRVGALVTSAARLAEVEKFLDTVAICPGQLGQHAALWGLQNLSQWLAGERDEILNRRAAITENLPRLQEHGWQLLGLGGYFAYMKHPFEISSAELAPQMVRDAGILCLPGTMFYPDGDARGAAQLRIAFANLDAAGIAQLFDRLAALPRG</sequence>
<dbReference type="NCBIfam" id="NF005732">
    <property type="entry name" value="PRK07550.1"/>
    <property type="match status" value="1"/>
</dbReference>
<evidence type="ECO:0000259" key="8">
    <source>
        <dbReference type="Pfam" id="PF00155"/>
    </source>
</evidence>